<proteinExistence type="predicted"/>
<keyword evidence="8" id="KW-0472">Membrane</keyword>
<comment type="caution">
    <text evidence="10">The sequence shown here is derived from an EMBL/GenBank/DDBJ whole genome shotgun (WGS) entry which is preliminary data.</text>
</comment>
<dbReference type="PANTHER" id="PTHR43289:SF6">
    <property type="entry name" value="SERINE_THREONINE-PROTEIN KINASE NEKL-3"/>
    <property type="match status" value="1"/>
</dbReference>
<feature type="domain" description="Protein kinase" evidence="9">
    <location>
        <begin position="64"/>
        <end position="330"/>
    </location>
</feature>
<keyword evidence="8" id="KW-0812">Transmembrane</keyword>
<evidence type="ECO:0000313" key="10">
    <source>
        <dbReference type="EMBL" id="KFJ02317.1"/>
    </source>
</evidence>
<evidence type="ECO:0000256" key="3">
    <source>
        <dbReference type="ARBA" id="ARBA00022679"/>
    </source>
</evidence>
<protein>
    <recommendedName>
        <fullName evidence="1">non-specific serine/threonine protein kinase</fullName>
        <ecNumber evidence="1">2.7.11.1</ecNumber>
    </recommendedName>
</protein>
<dbReference type="PROSITE" id="PS50011">
    <property type="entry name" value="PROTEIN_KINASE_DOM"/>
    <property type="match status" value="1"/>
</dbReference>
<dbReference type="SUPFAM" id="SSF56112">
    <property type="entry name" value="Protein kinase-like (PK-like)"/>
    <property type="match status" value="1"/>
</dbReference>
<keyword evidence="5 10" id="KW-0418">Kinase</keyword>
<keyword evidence="8" id="KW-1133">Transmembrane helix</keyword>
<dbReference type="GO" id="GO:0004674">
    <property type="term" value="F:protein serine/threonine kinase activity"/>
    <property type="evidence" value="ECO:0007669"/>
    <property type="project" value="UniProtKB-KW"/>
</dbReference>
<keyword evidence="6" id="KW-0067">ATP-binding</keyword>
<dbReference type="Pfam" id="PF00069">
    <property type="entry name" value="Pkinase"/>
    <property type="match status" value="1"/>
</dbReference>
<dbReference type="SMART" id="SM00220">
    <property type="entry name" value="S_TKc"/>
    <property type="match status" value="1"/>
</dbReference>
<dbReference type="PANTHER" id="PTHR43289">
    <property type="entry name" value="MITOGEN-ACTIVATED PROTEIN KINASE KINASE KINASE 20-RELATED"/>
    <property type="match status" value="1"/>
</dbReference>
<dbReference type="AlphaFoldDB" id="A0A087E3G6"/>
<dbReference type="PROSITE" id="PS00108">
    <property type="entry name" value="PROTEIN_KINASE_ST"/>
    <property type="match status" value="1"/>
</dbReference>
<keyword evidence="4" id="KW-0547">Nucleotide-binding</keyword>
<evidence type="ECO:0000256" key="4">
    <source>
        <dbReference type="ARBA" id="ARBA00022741"/>
    </source>
</evidence>
<evidence type="ECO:0000256" key="6">
    <source>
        <dbReference type="ARBA" id="ARBA00022840"/>
    </source>
</evidence>
<evidence type="ECO:0000256" key="7">
    <source>
        <dbReference type="SAM" id="MobiDB-lite"/>
    </source>
</evidence>
<dbReference type="Gene3D" id="1.10.510.10">
    <property type="entry name" value="Transferase(Phosphotransferase) domain 1"/>
    <property type="match status" value="1"/>
</dbReference>
<feature type="transmembrane region" description="Helical" evidence="8">
    <location>
        <begin position="380"/>
        <end position="401"/>
    </location>
</feature>
<dbReference type="GO" id="GO:0005524">
    <property type="term" value="F:ATP binding"/>
    <property type="evidence" value="ECO:0007669"/>
    <property type="project" value="UniProtKB-KW"/>
</dbReference>
<dbReference type="InterPro" id="IPR008271">
    <property type="entry name" value="Ser/Thr_kinase_AS"/>
</dbReference>
<reference evidence="10 11" key="1">
    <citation type="submission" date="2014-03" db="EMBL/GenBank/DDBJ databases">
        <title>Genomics of Bifidobacteria.</title>
        <authorList>
            <person name="Ventura M."/>
            <person name="Milani C."/>
            <person name="Lugli G.A."/>
        </authorList>
    </citation>
    <scope>NUCLEOTIDE SEQUENCE [LARGE SCALE GENOMIC DNA]</scope>
    <source>
        <strain evidence="10 11">LMG 21395</strain>
    </source>
</reference>
<accession>A0A087E3G6</accession>
<dbReference type="Proteomes" id="UP000029003">
    <property type="component" value="Unassembled WGS sequence"/>
</dbReference>
<evidence type="ECO:0000313" key="11">
    <source>
        <dbReference type="Proteomes" id="UP000029003"/>
    </source>
</evidence>
<evidence type="ECO:0000256" key="2">
    <source>
        <dbReference type="ARBA" id="ARBA00022527"/>
    </source>
</evidence>
<dbReference type="EC" id="2.7.11.1" evidence="1"/>
<dbReference type="CDD" id="cd14014">
    <property type="entry name" value="STKc_PknB_like"/>
    <property type="match status" value="1"/>
</dbReference>
<dbReference type="EMBL" id="JGZT01000007">
    <property type="protein sequence ID" value="KFJ02317.1"/>
    <property type="molecule type" value="Genomic_DNA"/>
</dbReference>
<evidence type="ECO:0000256" key="8">
    <source>
        <dbReference type="SAM" id="Phobius"/>
    </source>
</evidence>
<feature type="compositionally biased region" description="Basic and acidic residues" evidence="7">
    <location>
        <begin position="12"/>
        <end position="24"/>
    </location>
</feature>
<name>A0A087E3G6_9BIFI</name>
<gene>
    <name evidence="10" type="ORF">THER5_0489</name>
</gene>
<keyword evidence="3 10" id="KW-0808">Transferase</keyword>
<organism evidence="10 11">
    <name type="scientific">Bifidobacterium thermacidophilum subsp. thermacidophilum</name>
    <dbReference type="NCBI Taxonomy" id="79262"/>
    <lineage>
        <taxon>Bacteria</taxon>
        <taxon>Bacillati</taxon>
        <taxon>Actinomycetota</taxon>
        <taxon>Actinomycetes</taxon>
        <taxon>Bifidobacteriales</taxon>
        <taxon>Bifidobacteriaceae</taxon>
        <taxon>Bifidobacterium</taxon>
    </lineage>
</organism>
<evidence type="ECO:0000256" key="1">
    <source>
        <dbReference type="ARBA" id="ARBA00012513"/>
    </source>
</evidence>
<sequence length="533" mass="56972">MTISAPLSLGGPHERPVARPDAEARYSSWSAKSTQTHRTIEVFRTTQTAQAGITEHAVGRIPGYSPIMQLGSGSEADVYLYRQHVPNRKVAIKISKQKLDSQVANRFRSEADFMGQISAHPYILSIYGSGITATGHGYTVFEYAPGGNFKAFLEHDRLTADQMLTIGIDLASALFTAHRKGIIHRDIKPSNILINAQHMPMLADFGIAGTIYGGPGVGFTVAWAPPEVLANGGGGNEASDIYSLGATLFAMVTGQSPYEYAFADELGDSRGKERAERLQSIILAKPLPAFRRPDIPAPVERVLHRAMSPAPEDRYYSALEFARDMQRAQLEMYGHTACTTIKGEMDIPADVATNARLATTTTPATVESSRRSLPWTKPPVIALAALAAIVAVVSGFVFLIAPNMDTTSGDLTMQILGSGLDNKTSEQRNGDAPDSAVVSDSVPQVHGLSGAYNAAGTKATFSWTNPDPRDGDAYAWSLVGGTGERASSRSALTSSTSIDIDPSGAAQTCIKVSLIRADRRMSDTPAMACAIRP</sequence>
<evidence type="ECO:0000259" key="9">
    <source>
        <dbReference type="PROSITE" id="PS50011"/>
    </source>
</evidence>
<feature type="region of interest" description="Disordered" evidence="7">
    <location>
        <begin position="1"/>
        <end position="32"/>
    </location>
</feature>
<evidence type="ECO:0000256" key="5">
    <source>
        <dbReference type="ARBA" id="ARBA00022777"/>
    </source>
</evidence>
<keyword evidence="2 10" id="KW-0723">Serine/threonine-protein kinase</keyword>
<dbReference type="InterPro" id="IPR000719">
    <property type="entry name" value="Prot_kinase_dom"/>
</dbReference>
<dbReference type="InterPro" id="IPR011009">
    <property type="entry name" value="Kinase-like_dom_sf"/>
</dbReference>